<dbReference type="AlphaFoldDB" id="A0AAD5ME42"/>
<gene>
    <name evidence="1" type="ORF">KIN20_014928</name>
</gene>
<name>A0AAD5ME42_PARTN</name>
<accession>A0AAD5ME42</accession>
<dbReference type="Proteomes" id="UP001196413">
    <property type="component" value="Unassembled WGS sequence"/>
</dbReference>
<comment type="caution">
    <text evidence="1">The sequence shown here is derived from an EMBL/GenBank/DDBJ whole genome shotgun (WGS) entry which is preliminary data.</text>
</comment>
<dbReference type="EMBL" id="JAHQIW010002970">
    <property type="protein sequence ID" value="KAJ1356942.1"/>
    <property type="molecule type" value="Genomic_DNA"/>
</dbReference>
<reference evidence="1" key="1">
    <citation type="submission" date="2021-06" db="EMBL/GenBank/DDBJ databases">
        <title>Parelaphostrongylus tenuis whole genome reference sequence.</title>
        <authorList>
            <person name="Garwood T.J."/>
            <person name="Larsen P.A."/>
            <person name="Fountain-Jones N.M."/>
            <person name="Garbe J.R."/>
            <person name="Macchietto M.G."/>
            <person name="Kania S.A."/>
            <person name="Gerhold R.W."/>
            <person name="Richards J.E."/>
            <person name="Wolf T.M."/>
        </authorList>
    </citation>
    <scope>NUCLEOTIDE SEQUENCE</scope>
    <source>
        <strain evidence="1">MNPRO001-30</strain>
        <tissue evidence="1">Meninges</tissue>
    </source>
</reference>
<proteinExistence type="predicted"/>
<evidence type="ECO:0000313" key="1">
    <source>
        <dbReference type="EMBL" id="KAJ1356942.1"/>
    </source>
</evidence>
<protein>
    <submittedName>
        <fullName evidence="1">Uncharacterized protein</fullName>
    </submittedName>
</protein>
<sequence>MVSQRRVINGTMVPGNLHWNGEAAKCMDAPKDVTIAPVPHRSRVNFKKSTNELNRAVRMLASGTFGLNFLSAASTVGGN</sequence>
<keyword evidence="2" id="KW-1185">Reference proteome</keyword>
<evidence type="ECO:0000313" key="2">
    <source>
        <dbReference type="Proteomes" id="UP001196413"/>
    </source>
</evidence>
<organism evidence="1 2">
    <name type="scientific">Parelaphostrongylus tenuis</name>
    <name type="common">Meningeal worm</name>
    <dbReference type="NCBI Taxonomy" id="148309"/>
    <lineage>
        <taxon>Eukaryota</taxon>
        <taxon>Metazoa</taxon>
        <taxon>Ecdysozoa</taxon>
        <taxon>Nematoda</taxon>
        <taxon>Chromadorea</taxon>
        <taxon>Rhabditida</taxon>
        <taxon>Rhabditina</taxon>
        <taxon>Rhabditomorpha</taxon>
        <taxon>Strongyloidea</taxon>
        <taxon>Metastrongylidae</taxon>
        <taxon>Parelaphostrongylus</taxon>
    </lineage>
</organism>